<feature type="region of interest" description="Disordered" evidence="1">
    <location>
        <begin position="60"/>
        <end position="79"/>
    </location>
</feature>
<organism evidence="2 3">
    <name type="scientific">Streptomyces amritsarensis</name>
    <dbReference type="NCBI Taxonomy" id="681158"/>
    <lineage>
        <taxon>Bacteria</taxon>
        <taxon>Bacillati</taxon>
        <taxon>Actinomycetota</taxon>
        <taxon>Actinomycetes</taxon>
        <taxon>Kitasatosporales</taxon>
        <taxon>Streptomycetaceae</taxon>
        <taxon>Streptomyces</taxon>
    </lineage>
</organism>
<dbReference type="EMBL" id="MQUR01000018">
    <property type="protein sequence ID" value="OLZ69134.1"/>
    <property type="molecule type" value="Genomic_DNA"/>
</dbReference>
<comment type="caution">
    <text evidence="2">The sequence shown here is derived from an EMBL/GenBank/DDBJ whole genome shotgun (WGS) entry which is preliminary data.</text>
</comment>
<evidence type="ECO:0000313" key="3">
    <source>
        <dbReference type="Proteomes" id="UP000187151"/>
    </source>
</evidence>
<evidence type="ECO:0000313" key="2">
    <source>
        <dbReference type="EMBL" id="OLZ69134.1"/>
    </source>
</evidence>
<gene>
    <name evidence="2" type="ORF">AVW11_11075</name>
</gene>
<evidence type="ECO:0000256" key="1">
    <source>
        <dbReference type="SAM" id="MobiDB-lite"/>
    </source>
</evidence>
<dbReference type="Proteomes" id="UP000187151">
    <property type="component" value="Unassembled WGS sequence"/>
</dbReference>
<dbReference type="RefSeq" id="WP_076043894.1">
    <property type="nucleotide sequence ID" value="NZ_MQUR01000018.1"/>
</dbReference>
<sequence>MGPGDGTRPVEAVDADAHEPRADRPWRPGRRTPTPLVPAASTGALRELLEALPGGPCRAAPAGRPGCGRHAVAGHGTRA</sequence>
<feature type="compositionally biased region" description="Basic and acidic residues" evidence="1">
    <location>
        <begin position="15"/>
        <end position="26"/>
    </location>
</feature>
<protein>
    <submittedName>
        <fullName evidence="2">Uncharacterized protein</fullName>
    </submittedName>
</protein>
<reference evidence="2 3" key="1">
    <citation type="submission" date="2016-01" db="EMBL/GenBank/DDBJ databases">
        <title>Streptomyces amritsarensis strain MTCC 11845 genome sequencing and assembly.</title>
        <authorList>
            <person name="Sharma D."/>
            <person name="Nair G.R."/>
            <person name="Kaur G."/>
            <person name="Manhas R.K."/>
            <person name="Mayilraj S."/>
        </authorList>
    </citation>
    <scope>NUCLEOTIDE SEQUENCE [LARGE SCALE GENOMIC DNA]</scope>
    <source>
        <strain evidence="2 3">MTCC 11845</strain>
    </source>
</reference>
<proteinExistence type="predicted"/>
<name>A0ABX3G4S9_9ACTN</name>
<feature type="region of interest" description="Disordered" evidence="1">
    <location>
        <begin position="1"/>
        <end position="38"/>
    </location>
</feature>
<keyword evidence="3" id="KW-1185">Reference proteome</keyword>
<accession>A0ABX3G4S9</accession>